<dbReference type="Pfam" id="PF08631">
    <property type="entry name" value="SPO22"/>
    <property type="match status" value="1"/>
</dbReference>
<dbReference type="InterPro" id="IPR039057">
    <property type="entry name" value="Spo22/ZIP4"/>
</dbReference>
<dbReference type="GO" id="GO:0090173">
    <property type="term" value="P:regulation of synaptonemal complex assembly"/>
    <property type="evidence" value="ECO:0007669"/>
    <property type="project" value="InterPro"/>
</dbReference>
<evidence type="ECO:0000256" key="1">
    <source>
        <dbReference type="ARBA" id="ARBA00023254"/>
    </source>
</evidence>
<keyword evidence="3" id="KW-1185">Reference proteome</keyword>
<reference evidence="2" key="1">
    <citation type="journal article" date="2020" name="Phytopathology">
        <title>Genome sequence of the chestnut blight fungus Cryphonectria parasitica EP155: A fundamental resource for an archetypical invasive plant pathogen.</title>
        <authorList>
            <person name="Crouch J.A."/>
            <person name="Dawe A."/>
            <person name="Aerts A."/>
            <person name="Barry K."/>
            <person name="Churchill A.C.L."/>
            <person name="Grimwood J."/>
            <person name="Hillman B."/>
            <person name="Milgroom M.G."/>
            <person name="Pangilinan J."/>
            <person name="Smith M."/>
            <person name="Salamov A."/>
            <person name="Schmutz J."/>
            <person name="Yadav J."/>
            <person name="Grigoriev I.V."/>
            <person name="Nuss D."/>
        </authorList>
    </citation>
    <scope>NUCLEOTIDE SEQUENCE</scope>
    <source>
        <strain evidence="2">EP155</strain>
    </source>
</reference>
<dbReference type="Proteomes" id="UP000803844">
    <property type="component" value="Unassembled WGS sequence"/>
</dbReference>
<organism evidence="2 3">
    <name type="scientific">Cryphonectria parasitica (strain ATCC 38755 / EP155)</name>
    <dbReference type="NCBI Taxonomy" id="660469"/>
    <lineage>
        <taxon>Eukaryota</taxon>
        <taxon>Fungi</taxon>
        <taxon>Dikarya</taxon>
        <taxon>Ascomycota</taxon>
        <taxon>Pezizomycotina</taxon>
        <taxon>Sordariomycetes</taxon>
        <taxon>Sordariomycetidae</taxon>
        <taxon>Diaporthales</taxon>
        <taxon>Cryphonectriaceae</taxon>
        <taxon>Cryphonectria-Endothia species complex</taxon>
        <taxon>Cryphonectria</taxon>
    </lineage>
</organism>
<dbReference type="GO" id="GO:0051321">
    <property type="term" value="P:meiotic cell cycle"/>
    <property type="evidence" value="ECO:0007669"/>
    <property type="project" value="UniProtKB-KW"/>
</dbReference>
<dbReference type="GeneID" id="63842241"/>
<dbReference type="PANTHER" id="PTHR40375">
    <property type="entry name" value="SPORULATION-SPECIFIC PROTEIN 22"/>
    <property type="match status" value="1"/>
</dbReference>
<dbReference type="PANTHER" id="PTHR40375:SF2">
    <property type="entry name" value="SPORULATION-SPECIFIC PROTEIN 22"/>
    <property type="match status" value="1"/>
</dbReference>
<dbReference type="OrthoDB" id="65716at2759"/>
<evidence type="ECO:0000313" key="3">
    <source>
        <dbReference type="Proteomes" id="UP000803844"/>
    </source>
</evidence>
<accession>A0A9P4Y1Z7</accession>
<proteinExistence type="predicted"/>
<gene>
    <name evidence="2" type="ORF">M406DRAFT_67943</name>
</gene>
<dbReference type="RefSeq" id="XP_040776463.1">
    <property type="nucleotide sequence ID" value="XM_040925112.1"/>
</dbReference>
<dbReference type="EMBL" id="MU032347">
    <property type="protein sequence ID" value="KAF3765502.1"/>
    <property type="molecule type" value="Genomic_DNA"/>
</dbReference>
<dbReference type="AlphaFoldDB" id="A0A9P4Y1Z7"/>
<evidence type="ECO:0000313" key="2">
    <source>
        <dbReference type="EMBL" id="KAF3765502.1"/>
    </source>
</evidence>
<protein>
    <recommendedName>
        <fullName evidence="4">Protein ZIP4 homolog</fullName>
    </recommendedName>
</protein>
<sequence length="819" mass="92465">MPSALKHLSILAFASDLSKRLPKDKDDTEVAASLLSEVQTQMQSIGRYADKMNHGMTGDEDLEREGTNLWNLCTRLNRAFTDKGQKTSPAFRLVLAGRVLAYQILHLCQWSSKNTAHITTHLMRIALKAAKCCTGSFILQRAADYHDHLKQLAQVPGQDHDDESTRLEAEWTAMRIVLAFQDNQLVVAEHTFTNVESLLKRVRPQSAEKILDSLFQVGKGLLIKHDYPMAEKWLQRAWDLINAQPLPDISRDAIELRMAILQGLVTALIGLQTGESIERAAEIFDGDAYGSIIRRMIRSFRPNDTSFKLLCHHIHVLHTKCPGIGYSVIDDFLTSLVQTCNQEWIDAVVVKRIDMATRYRDIEGTVDEAHKSLSRLMGKPLGSEASFAAQTLIWKKVNSNFNQAQYHMADKWCLLGLRDEFANSGPTNKAKLERSIFFSMPQETQKEPMTQYLLYRVAIRSGYIEMASQCLNNVAESDIGFEFLYACVADSQRVGEKVTIVQAMKKLAETYDYERPERVHLPALRRCTIMLLHGLLGSDEKVDKDGVVMDLCSMFEDVATAVQKEPKGVDGAKLFDIRELEWFCQNAYNLGLQHASDWNLRNVVRMLTACVELASHFPDDIAAEMASDLSLRSIFCNFLIASALVALARAGDNVEQQLQDYLVARRHIAVADHQIEMRLQDENIDEISAADLKARLAQLLAFDFEAAVELKRYSELSEIVLKANQCHKVEPFKAMADCALRNNLPAEELFSVLRKIINQIAELSDSDSIKLAKYTRCLFQVTLPLDEELGSRLLNETHTMVKDAYRVSESDSKIMTTHS</sequence>
<keyword evidence="1" id="KW-0469">Meiosis</keyword>
<dbReference type="InterPro" id="IPR013940">
    <property type="entry name" value="Spo22/ZIP4/TEX11"/>
</dbReference>
<evidence type="ECO:0008006" key="4">
    <source>
        <dbReference type="Google" id="ProtNLM"/>
    </source>
</evidence>
<comment type="caution">
    <text evidence="2">The sequence shown here is derived from an EMBL/GenBank/DDBJ whole genome shotgun (WGS) entry which is preliminary data.</text>
</comment>
<name>A0A9P4Y1Z7_CRYP1</name>